<protein>
    <submittedName>
        <fullName evidence="2">Uncharacterized protein</fullName>
    </submittedName>
</protein>
<gene>
    <name evidence="2" type="ORF">METZ01_LOCUS198685</name>
</gene>
<feature type="transmembrane region" description="Helical" evidence="1">
    <location>
        <begin position="20"/>
        <end position="38"/>
    </location>
</feature>
<keyword evidence="1" id="KW-1133">Transmembrane helix</keyword>
<sequence length="133" mass="15355">MGVYVLLGVLLLSLNLRSRWSWWIKAGAILLTSAAYYLTYHSVNELKGWPVPDPLPERFAVHWVQVDEPDKATGEEGRIYIWLRHLDDLEQPVGKPRVHEILFDDVLAQRTQEVLASLMDGQQINGFVRMRET</sequence>
<keyword evidence="1" id="KW-0812">Transmembrane</keyword>
<evidence type="ECO:0000256" key="1">
    <source>
        <dbReference type="SAM" id="Phobius"/>
    </source>
</evidence>
<keyword evidence="1" id="KW-0472">Membrane</keyword>
<dbReference type="EMBL" id="UINC01042762">
    <property type="protein sequence ID" value="SVB45831.1"/>
    <property type="molecule type" value="Genomic_DNA"/>
</dbReference>
<name>A0A382E766_9ZZZZ</name>
<organism evidence="2">
    <name type="scientific">marine metagenome</name>
    <dbReference type="NCBI Taxonomy" id="408172"/>
    <lineage>
        <taxon>unclassified sequences</taxon>
        <taxon>metagenomes</taxon>
        <taxon>ecological metagenomes</taxon>
    </lineage>
</organism>
<dbReference type="AlphaFoldDB" id="A0A382E766"/>
<accession>A0A382E766</accession>
<evidence type="ECO:0000313" key="2">
    <source>
        <dbReference type="EMBL" id="SVB45831.1"/>
    </source>
</evidence>
<feature type="non-terminal residue" evidence="2">
    <location>
        <position position="133"/>
    </location>
</feature>
<reference evidence="2" key="1">
    <citation type="submission" date="2018-05" db="EMBL/GenBank/DDBJ databases">
        <authorList>
            <person name="Lanie J.A."/>
            <person name="Ng W.-L."/>
            <person name="Kazmierczak K.M."/>
            <person name="Andrzejewski T.M."/>
            <person name="Davidsen T.M."/>
            <person name="Wayne K.J."/>
            <person name="Tettelin H."/>
            <person name="Glass J.I."/>
            <person name="Rusch D."/>
            <person name="Podicherti R."/>
            <person name="Tsui H.-C.T."/>
            <person name="Winkler M.E."/>
        </authorList>
    </citation>
    <scope>NUCLEOTIDE SEQUENCE</scope>
</reference>
<proteinExistence type="predicted"/>